<keyword evidence="2" id="KW-1185">Reference proteome</keyword>
<dbReference type="Proteomes" id="UP000031036">
    <property type="component" value="Unassembled WGS sequence"/>
</dbReference>
<dbReference type="EMBL" id="JPKZ01001755">
    <property type="protein sequence ID" value="KHN80243.1"/>
    <property type="molecule type" value="Genomic_DNA"/>
</dbReference>
<sequence length="98" mass="10911">MSDEWNASICFDKGHCQPIVSLTSDCCDGSYDSPVTSSCVLWLCTTWLTGARTQQPSLALQRVAVCCVWQCRCFQVIGERITMIHSGGRHTRIFTSFA</sequence>
<accession>A0A0B2VFD9</accession>
<evidence type="ECO:0000313" key="1">
    <source>
        <dbReference type="EMBL" id="KHN80243.1"/>
    </source>
</evidence>
<reference evidence="1 2" key="1">
    <citation type="submission" date="2014-11" db="EMBL/GenBank/DDBJ databases">
        <title>Genetic blueprint of the zoonotic pathogen Toxocara canis.</title>
        <authorList>
            <person name="Zhu X.-Q."/>
            <person name="Korhonen P.K."/>
            <person name="Cai H."/>
            <person name="Young N.D."/>
            <person name="Nejsum P."/>
            <person name="von Samson-Himmelstjerna G."/>
            <person name="Boag P.R."/>
            <person name="Tan P."/>
            <person name="Li Q."/>
            <person name="Min J."/>
            <person name="Yang Y."/>
            <person name="Wang X."/>
            <person name="Fang X."/>
            <person name="Hall R.S."/>
            <person name="Hofmann A."/>
            <person name="Sternberg P.W."/>
            <person name="Jex A.R."/>
            <person name="Gasser R.B."/>
        </authorList>
    </citation>
    <scope>NUCLEOTIDE SEQUENCE [LARGE SCALE GENOMIC DNA]</scope>
    <source>
        <strain evidence="1">PN_DK_2014</strain>
    </source>
</reference>
<dbReference type="AlphaFoldDB" id="A0A0B2VFD9"/>
<comment type="caution">
    <text evidence="1">The sequence shown here is derived from an EMBL/GenBank/DDBJ whole genome shotgun (WGS) entry which is preliminary data.</text>
</comment>
<evidence type="ECO:0000313" key="2">
    <source>
        <dbReference type="Proteomes" id="UP000031036"/>
    </source>
</evidence>
<gene>
    <name evidence="1" type="ORF">Tcan_04632</name>
</gene>
<protein>
    <submittedName>
        <fullName evidence="1">Uncharacterized protein</fullName>
    </submittedName>
</protein>
<name>A0A0B2VFD9_TOXCA</name>
<organism evidence="1 2">
    <name type="scientific">Toxocara canis</name>
    <name type="common">Canine roundworm</name>
    <dbReference type="NCBI Taxonomy" id="6265"/>
    <lineage>
        <taxon>Eukaryota</taxon>
        <taxon>Metazoa</taxon>
        <taxon>Ecdysozoa</taxon>
        <taxon>Nematoda</taxon>
        <taxon>Chromadorea</taxon>
        <taxon>Rhabditida</taxon>
        <taxon>Spirurina</taxon>
        <taxon>Ascaridomorpha</taxon>
        <taxon>Ascaridoidea</taxon>
        <taxon>Toxocaridae</taxon>
        <taxon>Toxocara</taxon>
    </lineage>
</organism>
<proteinExistence type="predicted"/>